<reference evidence="1" key="1">
    <citation type="submission" date="2024-02" db="EMBL/GenBank/DDBJ databases">
        <title>Complete genome sequence of Xanthomonas sp. 10-10.</title>
        <authorList>
            <person name="Biessy A."/>
            <person name="Ciotola M."/>
            <person name="Cadieux M."/>
            <person name="Soufiane B."/>
            <person name="Laforest M."/>
            <person name="Filion M."/>
        </authorList>
    </citation>
    <scope>NUCLEOTIDE SEQUENCE</scope>
    <source>
        <strain evidence="1">10-10</strain>
    </source>
</reference>
<gene>
    <name evidence="1" type="ORF">VZ068_00610</name>
</gene>
<dbReference type="EMBL" id="CP144460">
    <property type="protein sequence ID" value="XBS38079.1"/>
    <property type="molecule type" value="Genomic_DNA"/>
</dbReference>
<dbReference type="RefSeq" id="WP_349656558.1">
    <property type="nucleotide sequence ID" value="NZ_CP144460.1"/>
</dbReference>
<dbReference type="AlphaFoldDB" id="A0AAU7P8H3"/>
<sequence length="120" mass="13232">MLFLVITSVPPGEAPEWVREKWVGLSLPLADEAGAVHSLPTVGVISHPKTRIGYYWARLTGRVRRASGYIVYSAAAIEVLERSSPAAAAWWRNHVPWVVHPGRILMFQEGVGHVETVHAS</sequence>
<protein>
    <submittedName>
        <fullName evidence="1">Uncharacterized protein</fullName>
    </submittedName>
</protein>
<organism evidence="1">
    <name type="scientific">Xanthomonas sp. 10-10</name>
    <dbReference type="NCBI Taxonomy" id="3115848"/>
    <lineage>
        <taxon>Bacteria</taxon>
        <taxon>Pseudomonadati</taxon>
        <taxon>Pseudomonadota</taxon>
        <taxon>Gammaproteobacteria</taxon>
        <taxon>Lysobacterales</taxon>
        <taxon>Lysobacteraceae</taxon>
        <taxon>Xanthomonas</taxon>
    </lineage>
</organism>
<name>A0AAU7P8H3_9XANT</name>
<accession>A0AAU7P8H3</accession>
<evidence type="ECO:0000313" key="1">
    <source>
        <dbReference type="EMBL" id="XBS38079.1"/>
    </source>
</evidence>
<proteinExistence type="predicted"/>